<dbReference type="InterPro" id="IPR052893">
    <property type="entry name" value="TCS_response_regulator"/>
</dbReference>
<dbReference type="CDD" id="cd17557">
    <property type="entry name" value="REC_Rcp-like"/>
    <property type="match status" value="1"/>
</dbReference>
<feature type="domain" description="Response regulatory" evidence="2">
    <location>
        <begin position="6"/>
        <end position="131"/>
    </location>
</feature>
<dbReference type="PROSITE" id="PS50110">
    <property type="entry name" value="RESPONSE_REGULATORY"/>
    <property type="match status" value="1"/>
</dbReference>
<evidence type="ECO:0000256" key="1">
    <source>
        <dbReference type="PROSITE-ProRule" id="PRU00169"/>
    </source>
</evidence>
<dbReference type="Gene3D" id="3.40.50.2300">
    <property type="match status" value="1"/>
</dbReference>
<feature type="modified residue" description="4-aspartylphosphate" evidence="1">
    <location>
        <position position="64"/>
    </location>
</feature>
<organism evidence="3 4">
    <name type="scientific">Geoanaerobacter pelophilus</name>
    <dbReference type="NCBI Taxonomy" id="60036"/>
    <lineage>
        <taxon>Bacteria</taxon>
        <taxon>Pseudomonadati</taxon>
        <taxon>Thermodesulfobacteriota</taxon>
        <taxon>Desulfuromonadia</taxon>
        <taxon>Geobacterales</taxon>
        <taxon>Geobacteraceae</taxon>
        <taxon>Geoanaerobacter</taxon>
    </lineage>
</organism>
<evidence type="ECO:0000313" key="3">
    <source>
        <dbReference type="EMBL" id="MBT0664859.1"/>
    </source>
</evidence>
<dbReference type="EMBL" id="JAHCVJ010000004">
    <property type="protein sequence ID" value="MBT0664859.1"/>
    <property type="molecule type" value="Genomic_DNA"/>
</dbReference>
<dbReference type="SMART" id="SM00448">
    <property type="entry name" value="REC"/>
    <property type="match status" value="1"/>
</dbReference>
<sequence>MAQGKTILLVEDNSNDALMTQRALKKSNVLNKVVWLKDGAEALEYIFEKCLGNGEPFPQVILLDIHMPRVNGIEVLQKIRSDERTCWLPVVIFTSSTEERDLIDSYRLGVNSYISKPIDFNHFAPVVSTIGCYWLLINHGPPRATGK</sequence>
<proteinExistence type="predicted"/>
<keyword evidence="1" id="KW-0597">Phosphoprotein</keyword>
<accession>A0AAW4L2A6</accession>
<keyword evidence="4" id="KW-1185">Reference proteome</keyword>
<dbReference type="Proteomes" id="UP000811899">
    <property type="component" value="Unassembled WGS sequence"/>
</dbReference>
<dbReference type="GO" id="GO:0000160">
    <property type="term" value="P:phosphorelay signal transduction system"/>
    <property type="evidence" value="ECO:0007669"/>
    <property type="project" value="InterPro"/>
</dbReference>
<name>A0AAW4L2A6_9BACT</name>
<dbReference type="PANTHER" id="PTHR44520:SF1">
    <property type="entry name" value="TWO-COMPONENT SYSTEM REGULATORY PROTEIN"/>
    <property type="match status" value="1"/>
</dbReference>
<evidence type="ECO:0000259" key="2">
    <source>
        <dbReference type="PROSITE" id="PS50110"/>
    </source>
</evidence>
<dbReference type="AlphaFoldDB" id="A0AAW4L2A6"/>
<comment type="caution">
    <text evidence="3">The sequence shown here is derived from an EMBL/GenBank/DDBJ whole genome shotgun (WGS) entry which is preliminary data.</text>
</comment>
<protein>
    <submittedName>
        <fullName evidence="3">Response regulator</fullName>
    </submittedName>
</protein>
<dbReference type="InterPro" id="IPR001789">
    <property type="entry name" value="Sig_transdc_resp-reg_receiver"/>
</dbReference>
<dbReference type="InterPro" id="IPR011006">
    <property type="entry name" value="CheY-like_superfamily"/>
</dbReference>
<dbReference type="SUPFAM" id="SSF52172">
    <property type="entry name" value="CheY-like"/>
    <property type="match status" value="1"/>
</dbReference>
<evidence type="ECO:0000313" key="4">
    <source>
        <dbReference type="Proteomes" id="UP000811899"/>
    </source>
</evidence>
<dbReference type="Pfam" id="PF00072">
    <property type="entry name" value="Response_reg"/>
    <property type="match status" value="1"/>
</dbReference>
<dbReference type="PANTHER" id="PTHR44520">
    <property type="entry name" value="RESPONSE REGULATOR RCP1-RELATED"/>
    <property type="match status" value="1"/>
</dbReference>
<gene>
    <name evidence="3" type="ORF">KI809_11160</name>
</gene>
<reference evidence="3 4" key="1">
    <citation type="submission" date="2021-05" db="EMBL/GenBank/DDBJ databases">
        <title>The draft genome of Geobacter pelophilus DSM 12255.</title>
        <authorList>
            <person name="Xu Z."/>
            <person name="Masuda Y."/>
            <person name="Itoh H."/>
            <person name="Senoo K."/>
        </authorList>
    </citation>
    <scope>NUCLEOTIDE SEQUENCE [LARGE SCALE GENOMIC DNA]</scope>
    <source>
        <strain evidence="3 4">DSM 12255</strain>
    </source>
</reference>